<protein>
    <submittedName>
        <fullName evidence="1">Uncharacterized protein</fullName>
    </submittedName>
</protein>
<reference evidence="1 2" key="1">
    <citation type="submission" date="2014-03" db="EMBL/GenBank/DDBJ databases">
        <title>Draft genome of the hookworm Oesophagostomum dentatum.</title>
        <authorList>
            <person name="Mitreva M."/>
        </authorList>
    </citation>
    <scope>NUCLEOTIDE SEQUENCE [LARGE SCALE GENOMIC DNA]</scope>
    <source>
        <strain evidence="1 2">OD-Hann</strain>
    </source>
</reference>
<dbReference type="Proteomes" id="UP000053660">
    <property type="component" value="Unassembled WGS sequence"/>
</dbReference>
<gene>
    <name evidence="1" type="ORF">OESDEN_00720</name>
</gene>
<proteinExistence type="predicted"/>
<accession>A0A0B1TV23</accession>
<evidence type="ECO:0000313" key="2">
    <source>
        <dbReference type="Proteomes" id="UP000053660"/>
    </source>
</evidence>
<dbReference type="AlphaFoldDB" id="A0A0B1TV23"/>
<dbReference type="EMBL" id="KN549228">
    <property type="protein sequence ID" value="KHJ99295.1"/>
    <property type="molecule type" value="Genomic_DNA"/>
</dbReference>
<keyword evidence="2" id="KW-1185">Reference proteome</keyword>
<sequence length="114" mass="13258">MEISKTKSSVQLRCIDALDIKWLAGYSTRKMDTLDGRFAHCPQYEFLTSLRKNHRRNSSLRLLKTSSVGFSDMPKCTIYCHQDTALEITTTINQIRIRMFCYFVDFVCYSAVIN</sequence>
<evidence type="ECO:0000313" key="1">
    <source>
        <dbReference type="EMBL" id="KHJ99295.1"/>
    </source>
</evidence>
<organism evidence="1 2">
    <name type="scientific">Oesophagostomum dentatum</name>
    <name type="common">Nodular worm</name>
    <dbReference type="NCBI Taxonomy" id="61180"/>
    <lineage>
        <taxon>Eukaryota</taxon>
        <taxon>Metazoa</taxon>
        <taxon>Ecdysozoa</taxon>
        <taxon>Nematoda</taxon>
        <taxon>Chromadorea</taxon>
        <taxon>Rhabditida</taxon>
        <taxon>Rhabditina</taxon>
        <taxon>Rhabditomorpha</taxon>
        <taxon>Strongyloidea</taxon>
        <taxon>Strongylidae</taxon>
        <taxon>Oesophagostomum</taxon>
    </lineage>
</organism>
<name>A0A0B1TV23_OESDE</name>